<name>D6WUN5_TRICA</name>
<evidence type="ECO:0000256" key="9">
    <source>
        <dbReference type="RuleBase" id="RU365073"/>
    </source>
</evidence>
<evidence type="ECO:0000256" key="5">
    <source>
        <dbReference type="ARBA" id="ARBA00022927"/>
    </source>
</evidence>
<dbReference type="InterPro" id="IPR011502">
    <property type="entry name" value="Nucleoporin_Nup85"/>
</dbReference>
<dbReference type="PANTHER" id="PTHR13373">
    <property type="entry name" value="FROUNT PROTEIN-RELATED"/>
    <property type="match status" value="1"/>
</dbReference>
<evidence type="ECO:0000256" key="4">
    <source>
        <dbReference type="ARBA" id="ARBA00022816"/>
    </source>
</evidence>
<evidence type="ECO:0000313" key="11">
    <source>
        <dbReference type="Proteomes" id="UP000007266"/>
    </source>
</evidence>
<dbReference type="AlphaFoldDB" id="D6WUN5"/>
<dbReference type="Proteomes" id="UP000007266">
    <property type="component" value="Linkage group 8"/>
</dbReference>
<dbReference type="HOGENOM" id="CLU_027342_0_0_1"/>
<dbReference type="PANTHER" id="PTHR13373:SF21">
    <property type="entry name" value="NUCLEAR PORE COMPLEX PROTEIN NUP85"/>
    <property type="match status" value="1"/>
</dbReference>
<dbReference type="KEGG" id="tca:660845"/>
<dbReference type="FunCoup" id="D6WUN5">
    <property type="interactions" value="1777"/>
</dbReference>
<keyword evidence="4 9" id="KW-0509">mRNA transport</keyword>
<evidence type="ECO:0000256" key="6">
    <source>
        <dbReference type="ARBA" id="ARBA00023010"/>
    </source>
</evidence>
<dbReference type="GO" id="GO:0017056">
    <property type="term" value="F:structural constituent of nuclear pore"/>
    <property type="evidence" value="ECO:0000318"/>
    <property type="project" value="GO_Central"/>
</dbReference>
<keyword evidence="11" id="KW-1185">Reference proteome</keyword>
<evidence type="ECO:0000256" key="3">
    <source>
        <dbReference type="ARBA" id="ARBA00022448"/>
    </source>
</evidence>
<dbReference type="STRING" id="7070.D6WUN5"/>
<evidence type="ECO:0000256" key="8">
    <source>
        <dbReference type="ARBA" id="ARBA00023242"/>
    </source>
</evidence>
<dbReference type="OMA" id="ELMEWLN"/>
<comment type="subcellular location">
    <subcellularLocation>
        <location evidence="1 9">Nucleus</location>
        <location evidence="1 9">Nuclear pore complex</location>
    </subcellularLocation>
</comment>
<evidence type="ECO:0000256" key="1">
    <source>
        <dbReference type="ARBA" id="ARBA00004567"/>
    </source>
</evidence>
<evidence type="ECO:0000313" key="10">
    <source>
        <dbReference type="EMBL" id="EFA07823.1"/>
    </source>
</evidence>
<dbReference type="GO" id="GO:0045893">
    <property type="term" value="P:positive regulation of DNA-templated transcription"/>
    <property type="evidence" value="ECO:0000318"/>
    <property type="project" value="GO_Central"/>
</dbReference>
<keyword evidence="8 9" id="KW-0539">Nucleus</keyword>
<dbReference type="PhylomeDB" id="D6WUN5"/>
<evidence type="ECO:0000256" key="7">
    <source>
        <dbReference type="ARBA" id="ARBA00023132"/>
    </source>
</evidence>
<dbReference type="GO" id="GO:0006606">
    <property type="term" value="P:protein import into nucleus"/>
    <property type="evidence" value="ECO:0000318"/>
    <property type="project" value="GO_Central"/>
</dbReference>
<comment type="function">
    <text evidence="9">Functions as a component of the nuclear pore complex (NPC).</text>
</comment>
<dbReference type="OrthoDB" id="17644at2759"/>
<keyword evidence="9" id="KW-0472">Membrane</keyword>
<keyword evidence="3 9" id="KW-0813">Transport</keyword>
<keyword evidence="7 9" id="KW-0906">Nuclear pore complex</keyword>
<dbReference type="GO" id="GO:0031080">
    <property type="term" value="C:nuclear pore outer ring"/>
    <property type="evidence" value="ECO:0000318"/>
    <property type="project" value="GO_Central"/>
</dbReference>
<dbReference type="GO" id="GO:0006406">
    <property type="term" value="P:mRNA export from nucleus"/>
    <property type="evidence" value="ECO:0000318"/>
    <property type="project" value="GO_Central"/>
</dbReference>
<sequence length="639" mass="73069">MDNTAKTFVIPNELCRRAGVAASWLSVNEFGVFGHQKTPKVDKPSHFAPSDASVFQLRPDIILFKPILRKLVNEANGTFLTLQALVATEGDHKAELLKLSRQYRSIIRACLENLQDEVMRADGDYREELQNYITIFYSVECIWHLCEILFVDAVPGNIVLPHLLDWIRFHFPKYDRNAASMLAGDLGGLESHPDYWETVIGSLLQGRVKVVRALLKLHSEAESQPFRIVDQCLRAMPVYNMFSGTSIAEFNLQWNHWVVDVQSKIDAKMFISCYNLNLIMKLTVGNEIAWGEIQQYCETWYEMLAAWLFFTQPTVKSFELGQFAKQCITKMSIGNRIKHLDRMLLAAMEFDILQVIKEIQNMTDSGWFVSHLTDLLYHSGRLSDTTIETIENFHPDKLRESFLIDYGSLLMGHKSLWQVGLSYLDHCPSDGPEVTKLLLARLPLNSEMRAEKIVREALNRNLTETAQSICKVQGMACKNRGRLGHALAWALKSQDGTFVSFLSNKFLREYAESGDLNSIDLLDNLGSCILASDRLMFLGKYYEFQKLYQANEYKEAANLLVSLLESKIIPNFFWSILLTDAIPLLECEKMVFSSTDTYIIMQCLEEQEKTKDLKDKLPILRLSATRNLARALVHEAQLK</sequence>
<dbReference type="eggNOG" id="KOG2271">
    <property type="taxonomic scope" value="Eukaryota"/>
</dbReference>
<proteinExistence type="inferred from homology"/>
<dbReference type="GO" id="GO:0031965">
    <property type="term" value="C:nuclear membrane"/>
    <property type="evidence" value="ECO:0007669"/>
    <property type="project" value="UniProtKB-UniRule"/>
</dbReference>
<gene>
    <name evidence="10" type="primary">AUGUSTUS-3.0.2_05392</name>
    <name evidence="10" type="ORF">TcasGA2_TC005392</name>
</gene>
<evidence type="ECO:0000256" key="2">
    <source>
        <dbReference type="ARBA" id="ARBA00005573"/>
    </source>
</evidence>
<reference evidence="10 11" key="2">
    <citation type="journal article" date="2010" name="Nucleic Acids Res.">
        <title>BeetleBase in 2010: revisions to provide comprehensive genomic information for Tribolium castaneum.</title>
        <authorList>
            <person name="Kim H.S."/>
            <person name="Murphy T."/>
            <person name="Xia J."/>
            <person name="Caragea D."/>
            <person name="Park Y."/>
            <person name="Beeman R.W."/>
            <person name="Lorenzen M.D."/>
            <person name="Butcher S."/>
            <person name="Manak J.R."/>
            <person name="Brown S.J."/>
        </authorList>
    </citation>
    <scope>GENOME REANNOTATION</scope>
    <source>
        <strain evidence="10 11">Georgia GA2</strain>
    </source>
</reference>
<accession>D6WUN5</accession>
<dbReference type="EMBL" id="KQ971363">
    <property type="protein sequence ID" value="EFA07823.1"/>
    <property type="molecule type" value="Genomic_DNA"/>
</dbReference>
<organism evidence="10 11">
    <name type="scientific">Tribolium castaneum</name>
    <name type="common">Red flour beetle</name>
    <dbReference type="NCBI Taxonomy" id="7070"/>
    <lineage>
        <taxon>Eukaryota</taxon>
        <taxon>Metazoa</taxon>
        <taxon>Ecdysozoa</taxon>
        <taxon>Arthropoda</taxon>
        <taxon>Hexapoda</taxon>
        <taxon>Insecta</taxon>
        <taxon>Pterygota</taxon>
        <taxon>Neoptera</taxon>
        <taxon>Endopterygota</taxon>
        <taxon>Coleoptera</taxon>
        <taxon>Polyphaga</taxon>
        <taxon>Cucujiformia</taxon>
        <taxon>Tenebrionidae</taxon>
        <taxon>Tenebrionidae incertae sedis</taxon>
        <taxon>Tribolium</taxon>
    </lineage>
</organism>
<keyword evidence="5 9" id="KW-0653">Protein transport</keyword>
<keyword evidence="6 9" id="KW-0811">Translocation</keyword>
<dbReference type="InParanoid" id="D6WUN5"/>
<protein>
    <recommendedName>
        <fullName evidence="9">Nuclear pore complex protein Nup85</fullName>
    </recommendedName>
</protein>
<reference evidence="10 11" key="1">
    <citation type="journal article" date="2008" name="Nature">
        <title>The genome of the model beetle and pest Tribolium castaneum.</title>
        <authorList>
            <consortium name="Tribolium Genome Sequencing Consortium"/>
            <person name="Richards S."/>
            <person name="Gibbs R.A."/>
            <person name="Weinstock G.M."/>
            <person name="Brown S.J."/>
            <person name="Denell R."/>
            <person name="Beeman R.W."/>
            <person name="Gibbs R."/>
            <person name="Beeman R.W."/>
            <person name="Brown S.J."/>
            <person name="Bucher G."/>
            <person name="Friedrich M."/>
            <person name="Grimmelikhuijzen C.J."/>
            <person name="Klingler M."/>
            <person name="Lorenzen M."/>
            <person name="Richards S."/>
            <person name="Roth S."/>
            <person name="Schroder R."/>
            <person name="Tautz D."/>
            <person name="Zdobnov E.M."/>
            <person name="Muzny D."/>
            <person name="Gibbs R.A."/>
            <person name="Weinstock G.M."/>
            <person name="Attaway T."/>
            <person name="Bell S."/>
            <person name="Buhay C.J."/>
            <person name="Chandrabose M.N."/>
            <person name="Chavez D."/>
            <person name="Clerk-Blankenburg K.P."/>
            <person name="Cree A."/>
            <person name="Dao M."/>
            <person name="Davis C."/>
            <person name="Chacko J."/>
            <person name="Dinh H."/>
            <person name="Dugan-Rocha S."/>
            <person name="Fowler G."/>
            <person name="Garner T.T."/>
            <person name="Garnes J."/>
            <person name="Gnirke A."/>
            <person name="Hawes A."/>
            <person name="Hernandez J."/>
            <person name="Hines S."/>
            <person name="Holder M."/>
            <person name="Hume J."/>
            <person name="Jhangiani S.N."/>
            <person name="Joshi V."/>
            <person name="Khan Z.M."/>
            <person name="Jackson L."/>
            <person name="Kovar C."/>
            <person name="Kowis A."/>
            <person name="Lee S."/>
            <person name="Lewis L.R."/>
            <person name="Margolis J."/>
            <person name="Morgan M."/>
            <person name="Nazareth L.V."/>
            <person name="Nguyen N."/>
            <person name="Okwuonu G."/>
            <person name="Parker D."/>
            <person name="Richards S."/>
            <person name="Ruiz S.J."/>
            <person name="Santibanez J."/>
            <person name="Savard J."/>
            <person name="Scherer S.E."/>
            <person name="Schneider B."/>
            <person name="Sodergren E."/>
            <person name="Tautz D."/>
            <person name="Vattahil S."/>
            <person name="Villasana D."/>
            <person name="White C.S."/>
            <person name="Wright R."/>
            <person name="Park Y."/>
            <person name="Beeman R.W."/>
            <person name="Lord J."/>
            <person name="Oppert B."/>
            <person name="Lorenzen M."/>
            <person name="Brown S."/>
            <person name="Wang L."/>
            <person name="Savard J."/>
            <person name="Tautz D."/>
            <person name="Richards S."/>
            <person name="Weinstock G."/>
            <person name="Gibbs R.A."/>
            <person name="Liu Y."/>
            <person name="Worley K."/>
            <person name="Weinstock G."/>
            <person name="Elsik C.G."/>
            <person name="Reese J.T."/>
            <person name="Elhaik E."/>
            <person name="Landan G."/>
            <person name="Graur D."/>
            <person name="Arensburger P."/>
            <person name="Atkinson P."/>
            <person name="Beeman R.W."/>
            <person name="Beidler J."/>
            <person name="Brown S.J."/>
            <person name="Demuth J.P."/>
            <person name="Drury D.W."/>
            <person name="Du Y.Z."/>
            <person name="Fujiwara H."/>
            <person name="Lorenzen M."/>
            <person name="Maselli V."/>
            <person name="Osanai M."/>
            <person name="Park Y."/>
            <person name="Robertson H.M."/>
            <person name="Tu Z."/>
            <person name="Wang J.J."/>
            <person name="Wang S."/>
            <person name="Richards S."/>
            <person name="Song H."/>
            <person name="Zhang L."/>
            <person name="Sodergren E."/>
            <person name="Werner D."/>
            <person name="Stanke M."/>
            <person name="Morgenstern B."/>
            <person name="Solovyev V."/>
            <person name="Kosarev P."/>
            <person name="Brown G."/>
            <person name="Chen H.C."/>
            <person name="Ermolaeva O."/>
            <person name="Hlavina W."/>
            <person name="Kapustin Y."/>
            <person name="Kiryutin B."/>
            <person name="Kitts P."/>
            <person name="Maglott D."/>
            <person name="Pruitt K."/>
            <person name="Sapojnikov V."/>
            <person name="Souvorov A."/>
            <person name="Mackey A.J."/>
            <person name="Waterhouse R.M."/>
            <person name="Wyder S."/>
            <person name="Zdobnov E.M."/>
            <person name="Zdobnov E.M."/>
            <person name="Wyder S."/>
            <person name="Kriventseva E.V."/>
            <person name="Kadowaki T."/>
            <person name="Bork P."/>
            <person name="Aranda M."/>
            <person name="Bao R."/>
            <person name="Beermann A."/>
            <person name="Berns N."/>
            <person name="Bolognesi R."/>
            <person name="Bonneton F."/>
            <person name="Bopp D."/>
            <person name="Brown S.J."/>
            <person name="Bucher G."/>
            <person name="Butts T."/>
            <person name="Chaumot A."/>
            <person name="Denell R.E."/>
            <person name="Ferrier D.E."/>
            <person name="Friedrich M."/>
            <person name="Gordon C.M."/>
            <person name="Jindra M."/>
            <person name="Klingler M."/>
            <person name="Lan Q."/>
            <person name="Lattorff H.M."/>
            <person name="Laudet V."/>
            <person name="von Levetsow C."/>
            <person name="Liu Z."/>
            <person name="Lutz R."/>
            <person name="Lynch J.A."/>
            <person name="da Fonseca R.N."/>
            <person name="Posnien N."/>
            <person name="Reuter R."/>
            <person name="Roth S."/>
            <person name="Savard J."/>
            <person name="Schinko J.B."/>
            <person name="Schmitt C."/>
            <person name="Schoppmeier M."/>
            <person name="Schroder R."/>
            <person name="Shippy T.D."/>
            <person name="Simonnet F."/>
            <person name="Marques-Souza H."/>
            <person name="Tautz D."/>
            <person name="Tomoyasu Y."/>
            <person name="Trauner J."/>
            <person name="Van der Zee M."/>
            <person name="Vervoort M."/>
            <person name="Wittkopp N."/>
            <person name="Wimmer E.A."/>
            <person name="Yang X."/>
            <person name="Jones A.K."/>
            <person name="Sattelle D.B."/>
            <person name="Ebert P.R."/>
            <person name="Nelson D."/>
            <person name="Scott J.G."/>
            <person name="Beeman R.W."/>
            <person name="Muthukrishnan S."/>
            <person name="Kramer K.J."/>
            <person name="Arakane Y."/>
            <person name="Beeman R.W."/>
            <person name="Zhu Q."/>
            <person name="Hogenkamp D."/>
            <person name="Dixit R."/>
            <person name="Oppert B."/>
            <person name="Jiang H."/>
            <person name="Zou Z."/>
            <person name="Marshall J."/>
            <person name="Elpidina E."/>
            <person name="Vinokurov K."/>
            <person name="Oppert C."/>
            <person name="Zou Z."/>
            <person name="Evans J."/>
            <person name="Lu Z."/>
            <person name="Zhao P."/>
            <person name="Sumathipala N."/>
            <person name="Altincicek B."/>
            <person name="Vilcinskas A."/>
            <person name="Williams M."/>
            <person name="Hultmark D."/>
            <person name="Hetru C."/>
            <person name="Jiang H."/>
            <person name="Grimmelikhuijzen C.J."/>
            <person name="Hauser F."/>
            <person name="Cazzamali G."/>
            <person name="Williamson M."/>
            <person name="Park Y."/>
            <person name="Li B."/>
            <person name="Tanaka Y."/>
            <person name="Predel R."/>
            <person name="Neupert S."/>
            <person name="Schachtner J."/>
            <person name="Verleyen P."/>
            <person name="Raible F."/>
            <person name="Bork P."/>
            <person name="Friedrich M."/>
            <person name="Walden K.K."/>
            <person name="Robertson H.M."/>
            <person name="Angeli S."/>
            <person name="Foret S."/>
            <person name="Bucher G."/>
            <person name="Schuetz S."/>
            <person name="Maleszka R."/>
            <person name="Wimmer E.A."/>
            <person name="Beeman R.W."/>
            <person name="Lorenzen M."/>
            <person name="Tomoyasu Y."/>
            <person name="Miller S.C."/>
            <person name="Grossmann D."/>
            <person name="Bucher G."/>
        </authorList>
    </citation>
    <scope>NUCLEOTIDE SEQUENCE [LARGE SCALE GENOMIC DNA]</scope>
    <source>
        <strain evidence="10 11">Georgia GA2</strain>
    </source>
</reference>
<comment type="subunit">
    <text evidence="9">Component of the nuclear pore complex (NPC).</text>
</comment>
<dbReference type="Pfam" id="PF07575">
    <property type="entry name" value="Nucleopor_Nup85"/>
    <property type="match status" value="1"/>
</dbReference>
<comment type="similarity">
    <text evidence="2 9">Belongs to the nucleoporin Nup85 family.</text>
</comment>